<reference evidence="9 10" key="1">
    <citation type="submission" date="2023-04" db="EMBL/GenBank/DDBJ databases">
        <title>Genome of Basidiobolus ranarum AG-B5.</title>
        <authorList>
            <person name="Stajich J.E."/>
            <person name="Carter-House D."/>
            <person name="Gryganskyi A."/>
        </authorList>
    </citation>
    <scope>NUCLEOTIDE SEQUENCE [LARGE SCALE GENOMIC DNA]</scope>
    <source>
        <strain evidence="9 10">AG-B5</strain>
    </source>
</reference>
<dbReference type="CDD" id="cd00158">
    <property type="entry name" value="RHOD"/>
    <property type="match status" value="1"/>
</dbReference>
<dbReference type="InterPro" id="IPR035969">
    <property type="entry name" value="Rab-GAP_TBC_sf"/>
</dbReference>
<evidence type="ECO:0000256" key="4">
    <source>
        <dbReference type="ARBA" id="ARBA00022777"/>
    </source>
</evidence>
<dbReference type="InterPro" id="IPR036873">
    <property type="entry name" value="Rhodanese-like_dom_sf"/>
</dbReference>
<dbReference type="PROSITE" id="PS50206">
    <property type="entry name" value="RHODANESE_3"/>
    <property type="match status" value="1"/>
</dbReference>
<name>A0ABR2WZE5_9FUNG</name>
<evidence type="ECO:0000256" key="5">
    <source>
        <dbReference type="ARBA" id="ARBA00022840"/>
    </source>
</evidence>
<evidence type="ECO:0000259" key="8">
    <source>
        <dbReference type="PROSITE" id="PS50206"/>
    </source>
</evidence>
<dbReference type="EMBL" id="JASJQH010000119">
    <property type="protein sequence ID" value="KAK9766839.1"/>
    <property type="molecule type" value="Genomic_DNA"/>
</dbReference>
<dbReference type="Proteomes" id="UP001479436">
    <property type="component" value="Unassembled WGS sequence"/>
</dbReference>
<dbReference type="InterPro" id="IPR011009">
    <property type="entry name" value="Kinase-like_dom_sf"/>
</dbReference>
<dbReference type="Pfam" id="PF00566">
    <property type="entry name" value="RabGAP-TBC"/>
    <property type="match status" value="1"/>
</dbReference>
<evidence type="ECO:0000256" key="3">
    <source>
        <dbReference type="ARBA" id="ARBA00022741"/>
    </source>
</evidence>
<keyword evidence="4" id="KW-0418">Kinase</keyword>
<dbReference type="Pfam" id="PF00581">
    <property type="entry name" value="Rhodanese"/>
    <property type="match status" value="1"/>
</dbReference>
<organism evidence="9 10">
    <name type="scientific">Basidiobolus ranarum</name>
    <dbReference type="NCBI Taxonomy" id="34480"/>
    <lineage>
        <taxon>Eukaryota</taxon>
        <taxon>Fungi</taxon>
        <taxon>Fungi incertae sedis</taxon>
        <taxon>Zoopagomycota</taxon>
        <taxon>Entomophthoromycotina</taxon>
        <taxon>Basidiobolomycetes</taxon>
        <taxon>Basidiobolales</taxon>
        <taxon>Basidiobolaceae</taxon>
        <taxon>Basidiobolus</taxon>
    </lineage>
</organism>
<dbReference type="Gene3D" id="1.10.510.10">
    <property type="entry name" value="Transferase(Phosphotransferase) domain 1"/>
    <property type="match status" value="1"/>
</dbReference>
<dbReference type="Gene3D" id="1.10.472.80">
    <property type="entry name" value="Ypt/Rab-GAP domain of gyp1p, domain 3"/>
    <property type="match status" value="1"/>
</dbReference>
<evidence type="ECO:0000313" key="9">
    <source>
        <dbReference type="EMBL" id="KAK9766839.1"/>
    </source>
</evidence>
<dbReference type="SUPFAM" id="SSF52821">
    <property type="entry name" value="Rhodanese/Cell cycle control phosphatase"/>
    <property type="match status" value="1"/>
</dbReference>
<accession>A0ABR2WZE5</accession>
<dbReference type="Gene3D" id="1.10.8.270">
    <property type="entry name" value="putative rabgap domain of human tbc1 domain family member 14 like domains"/>
    <property type="match status" value="1"/>
</dbReference>
<keyword evidence="3" id="KW-0547">Nucleotide-binding</keyword>
<sequence>MYATSKNIASGAYGTQDRGQLCISSFIASTNSQNKFNHNGLPLTPSTTEILGRFQKLQTLEHPNLSEYIDLSKGKHERLFLVSEVYDKSLSAISLQKSSSLDFFQLKRCAFQVLLSLKYLQDNGIVHRNLCPSNILFDSKDNVKLAGYGLYYVTGKGHDVDFPIGSPFYMAPEVLSCGHVSYNESIWSLGVILFEAFVGESFWICEENELYTIMEAIHNLVDKNKEDPASKDDNFWSKAFKEVKGINTEALTKLSEHSNEDEKVLWKFISSCLVINSDERATASQLLSHPLFDSIIKEGFPSNYQLWWDKPLLFSDRFSKISDEEILLIDTYPRRLSDLSLLHAYHLWKISGGNLELEMIRHGALLSTPPVQRVPRIVRVLEGEEIGSHRNDANYYSDIFCKINLEELEEKILNTKGVISENIDLDYEHIKPLDTQDIKFHSSKELEKNEDQTQSEIMYDFEGRHENSAVCLERVPLLIRERDPVYQFHRISLFIELLRQYPASRDEIIHHAKLDIPPILRGQIWASILGIVGNPEAVYDSFDKESETDTDRQVYLDVPRCHQYNSLLASSVGHEKLKRILKCWTVANGKLVYWQGLDSLCAPFLTLNFSDEPLAFSCLQAFIPRFLKNFFTADNSDTIQEHLAVFQHILSYHDPELSSHLKSIGFLPELYAIPWFLTLFTHVFPLHKIYHLWDKLLVGTASLPLFMGVSILRQIREVLLASEFNDCIGLFSEAFPDVDIERCFHFSQSMFENTPHSIISTIFKPGHEHTDVIQDVQCWWEQPIPVSVRKSELAPRINIHDLVKIGEHAIVIDTRDDEEFLHGHIPYSLNMQPSYLEVTVFYLKKLKRDYHIVLSDRGDSGPQVGELLVNNGFPRVSILAGGMDAIRVNSALYSLCSCRPVKQMLKAKLDNPITFWRCRTTLQKNTP</sequence>
<comment type="caution">
    <text evidence="9">The sequence shown here is derived from an EMBL/GenBank/DDBJ whole genome shotgun (WGS) entry which is preliminary data.</text>
</comment>
<dbReference type="Gene3D" id="3.40.250.10">
    <property type="entry name" value="Rhodanese-like domain"/>
    <property type="match status" value="1"/>
</dbReference>
<dbReference type="InterPro" id="IPR000719">
    <property type="entry name" value="Prot_kinase_dom"/>
</dbReference>
<feature type="domain" description="Rab-GAP TBC" evidence="7">
    <location>
        <begin position="515"/>
        <end position="700"/>
    </location>
</feature>
<feature type="domain" description="Protein kinase" evidence="6">
    <location>
        <begin position="2"/>
        <end position="292"/>
    </location>
</feature>
<dbReference type="SMART" id="SM00450">
    <property type="entry name" value="RHOD"/>
    <property type="match status" value="1"/>
</dbReference>
<dbReference type="PROSITE" id="PS50011">
    <property type="entry name" value="PROTEIN_KINASE_DOM"/>
    <property type="match status" value="1"/>
</dbReference>
<proteinExistence type="predicted"/>
<evidence type="ECO:0000259" key="7">
    <source>
        <dbReference type="PROSITE" id="PS50086"/>
    </source>
</evidence>
<dbReference type="Pfam" id="PF00069">
    <property type="entry name" value="Pkinase"/>
    <property type="match status" value="1"/>
</dbReference>
<dbReference type="InterPro" id="IPR001763">
    <property type="entry name" value="Rhodanese-like_dom"/>
</dbReference>
<dbReference type="SUPFAM" id="SSF47923">
    <property type="entry name" value="Ypt/Rab-GAP domain of gyp1p"/>
    <property type="match status" value="2"/>
</dbReference>
<dbReference type="SUPFAM" id="SSF56112">
    <property type="entry name" value="Protein kinase-like (PK-like)"/>
    <property type="match status" value="1"/>
</dbReference>
<evidence type="ECO:0000256" key="2">
    <source>
        <dbReference type="ARBA" id="ARBA00022679"/>
    </source>
</evidence>
<protein>
    <recommendedName>
        <fullName evidence="1">non-specific serine/threonine protein kinase</fullName>
        <ecNumber evidence="1">2.7.11.1</ecNumber>
    </recommendedName>
</protein>
<dbReference type="PANTHER" id="PTHR24348:SF22">
    <property type="entry name" value="NON-SPECIFIC SERINE_THREONINE PROTEIN KINASE"/>
    <property type="match status" value="1"/>
</dbReference>
<dbReference type="SMART" id="SM00164">
    <property type="entry name" value="TBC"/>
    <property type="match status" value="1"/>
</dbReference>
<keyword evidence="2" id="KW-0808">Transferase</keyword>
<gene>
    <name evidence="9" type="ORF">K7432_003771</name>
</gene>
<evidence type="ECO:0000259" key="6">
    <source>
        <dbReference type="PROSITE" id="PS50011"/>
    </source>
</evidence>
<dbReference type="PANTHER" id="PTHR24348">
    <property type="entry name" value="SERINE/THREONINE-PROTEIN KINASE UNC-51-RELATED"/>
    <property type="match status" value="1"/>
</dbReference>
<evidence type="ECO:0000313" key="10">
    <source>
        <dbReference type="Proteomes" id="UP001479436"/>
    </source>
</evidence>
<feature type="domain" description="Rhodanese" evidence="8">
    <location>
        <begin position="805"/>
        <end position="897"/>
    </location>
</feature>
<evidence type="ECO:0000256" key="1">
    <source>
        <dbReference type="ARBA" id="ARBA00012513"/>
    </source>
</evidence>
<keyword evidence="10" id="KW-1185">Reference proteome</keyword>
<dbReference type="InterPro" id="IPR045269">
    <property type="entry name" value="Atg1-like"/>
</dbReference>
<dbReference type="InterPro" id="IPR000195">
    <property type="entry name" value="Rab-GAP-TBC_dom"/>
</dbReference>
<keyword evidence="5" id="KW-0067">ATP-binding</keyword>
<dbReference type="PROSITE" id="PS50086">
    <property type="entry name" value="TBC_RABGAP"/>
    <property type="match status" value="1"/>
</dbReference>
<dbReference type="EC" id="2.7.11.1" evidence="1"/>